<dbReference type="EMBL" id="JADRCQ010000001">
    <property type="protein sequence ID" value="MBK5072684.1"/>
    <property type="molecule type" value="Genomic_DNA"/>
</dbReference>
<keyword evidence="4" id="KW-1185">Reference proteome</keyword>
<protein>
    <submittedName>
        <fullName evidence="2">IS1 family transposase</fullName>
    </submittedName>
</protein>
<organism evidence="2 3">
    <name type="scientific">Limnobaculum xujianqingii</name>
    <dbReference type="NCBI Taxonomy" id="2738837"/>
    <lineage>
        <taxon>Bacteria</taxon>
        <taxon>Pseudomonadati</taxon>
        <taxon>Pseudomonadota</taxon>
        <taxon>Gammaproteobacteria</taxon>
        <taxon>Enterobacterales</taxon>
        <taxon>Budviciaceae</taxon>
        <taxon>Limnobaculum</taxon>
    </lineage>
</organism>
<evidence type="ECO:0000313" key="3">
    <source>
        <dbReference type="Proteomes" id="UP000807542"/>
    </source>
</evidence>
<evidence type="ECO:0000313" key="4">
    <source>
        <dbReference type="Proteomes" id="UP001296969"/>
    </source>
</evidence>
<dbReference type="EMBL" id="JADRCP010000001">
    <property type="protein sequence ID" value="MBK5175993.1"/>
    <property type="molecule type" value="Genomic_DNA"/>
</dbReference>
<dbReference type="Proteomes" id="UP000807542">
    <property type="component" value="Unassembled WGS sequence"/>
</dbReference>
<evidence type="ECO:0000313" key="2">
    <source>
        <dbReference type="EMBL" id="MBK5175993.1"/>
    </source>
</evidence>
<comment type="caution">
    <text evidence="2">The sequence shown here is derived from an EMBL/GenBank/DDBJ whole genome shotgun (WGS) entry which is preliminary data.</text>
</comment>
<evidence type="ECO:0000313" key="1">
    <source>
        <dbReference type="EMBL" id="MBK5072684.1"/>
    </source>
</evidence>
<gene>
    <name evidence="2" type="ORF">I2492_06615</name>
    <name evidence="1" type="ORF">I2493_06615</name>
</gene>
<accession>A0A9D7AH87</accession>
<dbReference type="Proteomes" id="UP001296969">
    <property type="component" value="Unassembled WGS sequence"/>
</dbReference>
<proteinExistence type="predicted"/>
<name>A0A9D7AH87_9GAMM</name>
<dbReference type="AlphaFoldDB" id="A0A9D7AH87"/>
<dbReference type="RefSeq" id="WP_228397717.1">
    <property type="nucleotide sequence ID" value="NZ_JADRCP010000001.1"/>
</dbReference>
<reference evidence="2 4" key="1">
    <citation type="submission" date="2020-11" db="EMBL/GenBank/DDBJ databases">
        <title>Insectihabitans protaetiae gen. nov. sp. nov. and Insectihabitans allomyrinae sp. nov., isolated from larvae of Protaetia brevitarsis seulensis and Allomyrina dichotoma, respectively.</title>
        <authorList>
            <person name="Lee S.D."/>
            <person name="Byeon Y.-S."/>
            <person name="Kim S.-M."/>
            <person name="Yang H.L."/>
            <person name="Kim I.S."/>
        </authorList>
    </citation>
    <scope>NUCLEOTIDE SEQUENCE</scope>
    <source>
        <strain evidence="2">CWB-B4</strain>
        <strain evidence="1 4">CWB-B43</strain>
    </source>
</reference>
<sequence length="82" mass="9741">MFNKKVLCRYCFRGNAVKKHGTAPSGYQRYLCGHCKRTFQREYIYNAYKPPEELEKKREYLNKERLSLLKSLSNIDKSGMVN</sequence>